<protein>
    <recommendedName>
        <fullName evidence="3">Phage protein</fullName>
    </recommendedName>
</protein>
<proteinExistence type="predicted"/>
<reference evidence="1 2" key="1">
    <citation type="submission" date="2023-11" db="EMBL/GenBank/DDBJ databases">
        <title>Plant-associative lifestyle of Vibrio porteresiae and its evolutionary dynamics.</title>
        <authorList>
            <person name="Rameshkumar N."/>
            <person name="Kirti K."/>
        </authorList>
    </citation>
    <scope>NUCLEOTIDE SEQUENCE [LARGE SCALE GENOMIC DNA]</scope>
    <source>
        <strain evidence="1 2">MSSRF60</strain>
    </source>
</reference>
<organism evidence="1 2">
    <name type="scientific">Vibrio plantisponsor</name>
    <dbReference type="NCBI Taxonomy" id="664643"/>
    <lineage>
        <taxon>Bacteria</taxon>
        <taxon>Pseudomonadati</taxon>
        <taxon>Pseudomonadota</taxon>
        <taxon>Gammaproteobacteria</taxon>
        <taxon>Vibrionales</taxon>
        <taxon>Vibrionaceae</taxon>
        <taxon>Vibrio</taxon>
    </lineage>
</organism>
<keyword evidence="2" id="KW-1185">Reference proteome</keyword>
<dbReference type="Proteomes" id="UP001272325">
    <property type="component" value="Unassembled WGS sequence"/>
</dbReference>
<evidence type="ECO:0000313" key="2">
    <source>
        <dbReference type="Proteomes" id="UP001272325"/>
    </source>
</evidence>
<name>A0ABU4IGH4_9VIBR</name>
<gene>
    <name evidence="1" type="ORF">SBW85_07610</name>
</gene>
<dbReference type="EMBL" id="JAWRCN010000001">
    <property type="protein sequence ID" value="MDW6017643.1"/>
    <property type="molecule type" value="Genomic_DNA"/>
</dbReference>
<comment type="caution">
    <text evidence="1">The sequence shown here is derived from an EMBL/GenBank/DDBJ whole genome shotgun (WGS) entry which is preliminary data.</text>
</comment>
<accession>A0ABU4IGH4</accession>
<dbReference type="RefSeq" id="WP_171137789.1">
    <property type="nucleotide sequence ID" value="NZ_AP024893.1"/>
</dbReference>
<evidence type="ECO:0000313" key="1">
    <source>
        <dbReference type="EMBL" id="MDW6017643.1"/>
    </source>
</evidence>
<evidence type="ECO:0008006" key="3">
    <source>
        <dbReference type="Google" id="ProtNLM"/>
    </source>
</evidence>
<sequence length="179" mass="20121">MPQPMPNEILEGIKSAFETRYPARTVTRNWQDRSAYKNEELKPGILTLVYSGESPLGDVYNTRMNFMVIGRIYCGKDADGIDVEDAELNFLKEWRLFCSSSAAGNISIQKVMTSQQQEKPDGWFICECVAGPYDFGGEIDWLPEGPEEVPAEIHVGLSPDIGNEENYFTLSDLEPEENA</sequence>